<dbReference type="InterPro" id="IPR008972">
    <property type="entry name" value="Cupredoxin"/>
</dbReference>
<evidence type="ECO:0000313" key="3">
    <source>
        <dbReference type="EMBL" id="MBP1930172.1"/>
    </source>
</evidence>
<dbReference type="EMBL" id="JAGGKT010000001">
    <property type="protein sequence ID" value="MBP1930172.1"/>
    <property type="molecule type" value="Genomic_DNA"/>
</dbReference>
<dbReference type="SUPFAM" id="SSF49503">
    <property type="entry name" value="Cupredoxins"/>
    <property type="match status" value="1"/>
</dbReference>
<organism evidence="3 4">
    <name type="scientific">Ammoniphilus resinae</name>
    <dbReference type="NCBI Taxonomy" id="861532"/>
    <lineage>
        <taxon>Bacteria</taxon>
        <taxon>Bacillati</taxon>
        <taxon>Bacillota</taxon>
        <taxon>Bacilli</taxon>
        <taxon>Bacillales</taxon>
        <taxon>Paenibacillaceae</taxon>
        <taxon>Aneurinibacillus group</taxon>
        <taxon>Ammoniphilus</taxon>
    </lineage>
</organism>
<sequence>MGRIFILRRRSLLFMLLVAAFVIGSGTYIYDFFWNSEPVASKVKAEKEFSIITTEYKANMEDGRVLEVYRWNPGMIVVEKGDKVTLNILGVQGNMHPFEIKGLGVKGEVRKGRETKVTFIADQEGTFPIICQTHSGVESNGPMVGYIVVD</sequence>
<dbReference type="RefSeq" id="WP_209807960.1">
    <property type="nucleotide sequence ID" value="NZ_JAGGKT010000001.1"/>
</dbReference>
<evidence type="ECO:0000256" key="1">
    <source>
        <dbReference type="SAM" id="Phobius"/>
    </source>
</evidence>
<dbReference type="Pfam" id="PF13473">
    <property type="entry name" value="Cupredoxin_1"/>
    <property type="match status" value="1"/>
</dbReference>
<feature type="domain" description="EfeO-type cupredoxin-like" evidence="2">
    <location>
        <begin position="70"/>
        <end position="135"/>
    </location>
</feature>
<dbReference type="InterPro" id="IPR028096">
    <property type="entry name" value="EfeO_Cupredoxin"/>
</dbReference>
<gene>
    <name evidence="3" type="ORF">J2Z37_000159</name>
</gene>
<keyword evidence="1" id="KW-0812">Transmembrane</keyword>
<evidence type="ECO:0000313" key="4">
    <source>
        <dbReference type="Proteomes" id="UP001519343"/>
    </source>
</evidence>
<protein>
    <submittedName>
        <fullName evidence="3">Heme/copper-type cytochrome/quinol oxidase subunit 2</fullName>
    </submittedName>
</protein>
<dbReference type="Gene3D" id="2.60.40.420">
    <property type="entry name" value="Cupredoxins - blue copper proteins"/>
    <property type="match status" value="1"/>
</dbReference>
<comment type="caution">
    <text evidence="3">The sequence shown here is derived from an EMBL/GenBank/DDBJ whole genome shotgun (WGS) entry which is preliminary data.</text>
</comment>
<accession>A0ABS4GJA9</accession>
<keyword evidence="1" id="KW-0472">Membrane</keyword>
<reference evidence="3 4" key="1">
    <citation type="submission" date="2021-03" db="EMBL/GenBank/DDBJ databases">
        <title>Genomic Encyclopedia of Type Strains, Phase IV (KMG-IV): sequencing the most valuable type-strain genomes for metagenomic binning, comparative biology and taxonomic classification.</title>
        <authorList>
            <person name="Goeker M."/>
        </authorList>
    </citation>
    <scope>NUCLEOTIDE SEQUENCE [LARGE SCALE GENOMIC DNA]</scope>
    <source>
        <strain evidence="3 4">DSM 24738</strain>
    </source>
</reference>
<dbReference type="Proteomes" id="UP001519343">
    <property type="component" value="Unassembled WGS sequence"/>
</dbReference>
<feature type="transmembrane region" description="Helical" evidence="1">
    <location>
        <begin position="12"/>
        <end position="34"/>
    </location>
</feature>
<evidence type="ECO:0000259" key="2">
    <source>
        <dbReference type="Pfam" id="PF13473"/>
    </source>
</evidence>
<keyword evidence="1" id="KW-1133">Transmembrane helix</keyword>
<keyword evidence="4" id="KW-1185">Reference proteome</keyword>
<proteinExistence type="predicted"/>
<name>A0ABS4GJA9_9BACL</name>